<evidence type="ECO:0000313" key="2">
    <source>
        <dbReference type="EMBL" id="MFD2244841.1"/>
    </source>
</evidence>
<dbReference type="Proteomes" id="UP001597374">
    <property type="component" value="Unassembled WGS sequence"/>
</dbReference>
<name>A0ABW5CQS8_9BACT</name>
<proteinExistence type="predicted"/>
<keyword evidence="1" id="KW-0732">Signal</keyword>
<feature type="signal peptide" evidence="1">
    <location>
        <begin position="1"/>
        <end position="19"/>
    </location>
</feature>
<comment type="caution">
    <text evidence="2">The sequence shown here is derived from an EMBL/GenBank/DDBJ whole genome shotgun (WGS) entry which is preliminary data.</text>
</comment>
<evidence type="ECO:0000313" key="3">
    <source>
        <dbReference type="Proteomes" id="UP001597374"/>
    </source>
</evidence>
<organism evidence="2 3">
    <name type="scientific">Pontibacter ruber</name>
    <dbReference type="NCBI Taxonomy" id="1343895"/>
    <lineage>
        <taxon>Bacteria</taxon>
        <taxon>Pseudomonadati</taxon>
        <taxon>Bacteroidota</taxon>
        <taxon>Cytophagia</taxon>
        <taxon>Cytophagales</taxon>
        <taxon>Hymenobacteraceae</taxon>
        <taxon>Pontibacter</taxon>
    </lineage>
</organism>
<evidence type="ECO:0000256" key="1">
    <source>
        <dbReference type="SAM" id="SignalP"/>
    </source>
</evidence>
<feature type="chain" id="PRO_5045104461" evidence="1">
    <location>
        <begin position="20"/>
        <end position="243"/>
    </location>
</feature>
<gene>
    <name evidence="2" type="ORF">ACFSKP_01160</name>
</gene>
<sequence length="243" mass="27528">MKKLMLFLALTASGTVAMAQSTKLTGNGAQQNLDILGSTNMSTTVQTFDERYKGVKGTPFFLAQWGKANLLVQDKYEYQQVDLKYNVFDNNLLYRKPNGNLIILDLHQVNSFTLTDTLGLKTYSFKRLKDVSGHDAKTVNQFFAILHEGTKSQLALLPVKSMVKADYQGSYSANRAYDELVDEPVYFFVDANKVMQRVKLNKKTLLKLLSDKQAQINTYITSQRIDASKEEGWVKTLAYYESL</sequence>
<reference evidence="3" key="1">
    <citation type="journal article" date="2019" name="Int. J. Syst. Evol. Microbiol.">
        <title>The Global Catalogue of Microorganisms (GCM) 10K type strain sequencing project: providing services to taxonomists for standard genome sequencing and annotation.</title>
        <authorList>
            <consortium name="The Broad Institute Genomics Platform"/>
            <consortium name="The Broad Institute Genome Sequencing Center for Infectious Disease"/>
            <person name="Wu L."/>
            <person name="Ma J."/>
        </authorList>
    </citation>
    <scope>NUCLEOTIDE SEQUENCE [LARGE SCALE GENOMIC DNA]</scope>
    <source>
        <strain evidence="3">CGMCC 4.1782</strain>
    </source>
</reference>
<accession>A0ABW5CQS8</accession>
<dbReference type="EMBL" id="JBHUIM010000001">
    <property type="protein sequence ID" value="MFD2244841.1"/>
    <property type="molecule type" value="Genomic_DNA"/>
</dbReference>
<protein>
    <submittedName>
        <fullName evidence="2">Uncharacterized protein</fullName>
    </submittedName>
</protein>
<keyword evidence="3" id="KW-1185">Reference proteome</keyword>
<dbReference type="RefSeq" id="WP_250429783.1">
    <property type="nucleotide sequence ID" value="NZ_JALPRR010000002.1"/>
</dbReference>